<evidence type="ECO:0000313" key="16">
    <source>
        <dbReference type="RefSeq" id="XP_015592355.1"/>
    </source>
</evidence>
<keyword evidence="11 14" id="KW-0472">Membrane</keyword>
<proteinExistence type="inferred from homology"/>
<evidence type="ECO:0000256" key="13">
    <source>
        <dbReference type="ARBA" id="ARBA00030987"/>
    </source>
</evidence>
<dbReference type="PANTHER" id="PTHR15469">
    <property type="entry name" value="NADH-UBIQUINONE OXIDOREDUCTASE B15 SUBUNIT"/>
    <property type="match status" value="1"/>
</dbReference>
<evidence type="ECO:0000256" key="9">
    <source>
        <dbReference type="ARBA" id="ARBA00022989"/>
    </source>
</evidence>
<keyword evidence="5" id="KW-0679">Respiratory chain</keyword>
<dbReference type="KEGG" id="ccin:107266414"/>
<evidence type="ECO:0000256" key="4">
    <source>
        <dbReference type="ARBA" id="ARBA00022448"/>
    </source>
</evidence>
<evidence type="ECO:0000256" key="3">
    <source>
        <dbReference type="ARBA" id="ARBA00018681"/>
    </source>
</evidence>
<dbReference type="CTD" id="36640"/>
<evidence type="ECO:0000256" key="14">
    <source>
        <dbReference type="SAM" id="Phobius"/>
    </source>
</evidence>
<evidence type="ECO:0000256" key="11">
    <source>
        <dbReference type="ARBA" id="ARBA00023136"/>
    </source>
</evidence>
<evidence type="ECO:0000256" key="6">
    <source>
        <dbReference type="ARBA" id="ARBA00022692"/>
    </source>
</evidence>
<dbReference type="GeneID" id="107266414"/>
<evidence type="ECO:0000256" key="1">
    <source>
        <dbReference type="ARBA" id="ARBA00004434"/>
    </source>
</evidence>
<keyword evidence="7" id="KW-0999">Mitochondrion inner membrane</keyword>
<keyword evidence="9 14" id="KW-1133">Transmembrane helix</keyword>
<sequence>MAGRDQYDITPRNREILEFRASRRNALRQEFLKETLNPHRHASGIGGAVFDQQLQRLFSLDATRAQYVTAKGKNFAQFAALTLFPIVSIILVINKVRRDKETEIRTGKISYRDRHVKFV</sequence>
<accession>A0AAJ7BR38</accession>
<evidence type="ECO:0000313" key="15">
    <source>
        <dbReference type="Proteomes" id="UP000694920"/>
    </source>
</evidence>
<keyword evidence="4" id="KW-0813">Transport</keyword>
<dbReference type="Pfam" id="PF07225">
    <property type="entry name" value="NDUF_B4"/>
    <property type="match status" value="1"/>
</dbReference>
<keyword evidence="10" id="KW-0496">Mitochondrion</keyword>
<dbReference type="Proteomes" id="UP000694920">
    <property type="component" value="Unplaced"/>
</dbReference>
<organism evidence="15 16">
    <name type="scientific">Cephus cinctus</name>
    <name type="common">Wheat stem sawfly</name>
    <dbReference type="NCBI Taxonomy" id="211228"/>
    <lineage>
        <taxon>Eukaryota</taxon>
        <taxon>Metazoa</taxon>
        <taxon>Ecdysozoa</taxon>
        <taxon>Arthropoda</taxon>
        <taxon>Hexapoda</taxon>
        <taxon>Insecta</taxon>
        <taxon>Pterygota</taxon>
        <taxon>Neoptera</taxon>
        <taxon>Endopterygota</taxon>
        <taxon>Hymenoptera</taxon>
        <taxon>Cephoidea</taxon>
        <taxon>Cephidae</taxon>
        <taxon>Cephus</taxon>
    </lineage>
</organism>
<keyword evidence="6 14" id="KW-0812">Transmembrane</keyword>
<protein>
    <recommendedName>
        <fullName evidence="3">NADH dehydrogenase [ubiquinone] 1 beta subcomplex subunit 4</fullName>
    </recommendedName>
    <alternativeName>
        <fullName evidence="12">Complex I-B15</fullName>
    </alternativeName>
    <alternativeName>
        <fullName evidence="13">NADH-ubiquinone oxidoreductase B15 subunit</fullName>
    </alternativeName>
</protein>
<comment type="similarity">
    <text evidence="2">Belongs to the complex I NDUFB4 subunit family.</text>
</comment>
<dbReference type="InterPro" id="IPR009866">
    <property type="entry name" value="NADH_UbQ_OxRdtase_NDUFB4_su"/>
</dbReference>
<evidence type="ECO:0000256" key="5">
    <source>
        <dbReference type="ARBA" id="ARBA00022660"/>
    </source>
</evidence>
<dbReference type="PANTHER" id="PTHR15469:SF0">
    <property type="entry name" value="NADH DEHYDROGENASE [UBIQUINONE] 1 BETA SUBCOMPLEX SUBUNIT 4"/>
    <property type="match status" value="1"/>
</dbReference>
<dbReference type="GO" id="GO:0005743">
    <property type="term" value="C:mitochondrial inner membrane"/>
    <property type="evidence" value="ECO:0007669"/>
    <property type="project" value="UniProtKB-SubCell"/>
</dbReference>
<evidence type="ECO:0000256" key="12">
    <source>
        <dbReference type="ARBA" id="ARBA00030212"/>
    </source>
</evidence>
<evidence type="ECO:0000256" key="8">
    <source>
        <dbReference type="ARBA" id="ARBA00022982"/>
    </source>
</evidence>
<dbReference type="AlphaFoldDB" id="A0AAJ7BR38"/>
<keyword evidence="8" id="KW-0249">Electron transport</keyword>
<evidence type="ECO:0000256" key="2">
    <source>
        <dbReference type="ARBA" id="ARBA00007260"/>
    </source>
</evidence>
<evidence type="ECO:0000256" key="7">
    <source>
        <dbReference type="ARBA" id="ARBA00022792"/>
    </source>
</evidence>
<evidence type="ECO:0000256" key="10">
    <source>
        <dbReference type="ARBA" id="ARBA00023128"/>
    </source>
</evidence>
<keyword evidence="15" id="KW-1185">Reference proteome</keyword>
<feature type="transmembrane region" description="Helical" evidence="14">
    <location>
        <begin position="75"/>
        <end position="93"/>
    </location>
</feature>
<gene>
    <name evidence="16" type="primary">LOC107266414</name>
</gene>
<reference evidence="16" key="1">
    <citation type="submission" date="2025-08" db="UniProtKB">
        <authorList>
            <consortium name="RefSeq"/>
        </authorList>
    </citation>
    <scope>IDENTIFICATION</scope>
</reference>
<name>A0AAJ7BR38_CEPCN</name>
<comment type="subcellular location">
    <subcellularLocation>
        <location evidence="1">Mitochondrion inner membrane</location>
        <topology evidence="1">Single-pass membrane protein</topology>
    </subcellularLocation>
</comment>
<dbReference type="RefSeq" id="XP_015592355.1">
    <property type="nucleotide sequence ID" value="XM_015736869.2"/>
</dbReference>